<dbReference type="Proteomes" id="UP000246073">
    <property type="component" value="Unassembled WGS sequence"/>
</dbReference>
<evidence type="ECO:0000259" key="3">
    <source>
        <dbReference type="PROSITE" id="PS51903"/>
    </source>
</evidence>
<dbReference type="InterPro" id="IPR036628">
    <property type="entry name" value="Clp_N_dom_sf"/>
</dbReference>
<protein>
    <submittedName>
        <fullName evidence="4">ATP-dependent Clp protease ATP-binding subunit ClpA</fullName>
    </submittedName>
</protein>
<dbReference type="GO" id="GO:0006508">
    <property type="term" value="P:proteolysis"/>
    <property type="evidence" value="ECO:0007669"/>
    <property type="project" value="UniProtKB-KW"/>
</dbReference>
<proteinExistence type="inferred from homology"/>
<dbReference type="EMBL" id="OOFM01000003">
    <property type="protein sequence ID" value="SPL62715.1"/>
    <property type="molecule type" value="Genomic_DNA"/>
</dbReference>
<sequence length="108" mass="12201">MNLEQHFSEQAKEILQRAAERAVQSGKREVDTEHLLYELTQSDVVQVLLKQLKISVDDLREVVDANFPANDSGETPAEGQIGVSPRVKSALDRSFIGQPRRFRRVISL</sequence>
<keyword evidence="4" id="KW-0378">Hydrolase</keyword>
<organism evidence="4 5">
    <name type="scientific">Ochrobactrum soli</name>
    <dbReference type="NCBI Taxonomy" id="2448455"/>
    <lineage>
        <taxon>Bacteria</taxon>
        <taxon>Pseudomonadati</taxon>
        <taxon>Pseudomonadota</taxon>
        <taxon>Alphaproteobacteria</taxon>
        <taxon>Hyphomicrobiales</taxon>
        <taxon>Brucellaceae</taxon>
        <taxon>Brucella/Ochrobactrum group</taxon>
        <taxon>Ochrobactrum</taxon>
    </lineage>
</organism>
<name>A0A2P9HF49_9HYPH</name>
<keyword evidence="2" id="KW-0677">Repeat</keyword>
<reference evidence="5" key="1">
    <citation type="submission" date="2017-12" db="EMBL/GenBank/DDBJ databases">
        <authorList>
            <person name="Diaz M."/>
        </authorList>
    </citation>
    <scope>NUCLEOTIDE SEQUENCE [LARGE SCALE GENOMIC DNA]</scope>
    <source>
        <strain evidence="5">FI11154</strain>
    </source>
</reference>
<evidence type="ECO:0000313" key="4">
    <source>
        <dbReference type="EMBL" id="SPL62715.1"/>
    </source>
</evidence>
<dbReference type="GO" id="GO:0008233">
    <property type="term" value="F:peptidase activity"/>
    <property type="evidence" value="ECO:0007669"/>
    <property type="project" value="UniProtKB-KW"/>
</dbReference>
<evidence type="ECO:0000256" key="1">
    <source>
        <dbReference type="ARBA" id="ARBA00008675"/>
    </source>
</evidence>
<dbReference type="GO" id="GO:0005524">
    <property type="term" value="F:ATP binding"/>
    <property type="evidence" value="ECO:0007669"/>
    <property type="project" value="UniProtKB-KW"/>
</dbReference>
<dbReference type="AlphaFoldDB" id="A0A2P9HF49"/>
<feature type="domain" description="Clp R" evidence="3">
    <location>
        <begin position="3"/>
        <end position="108"/>
    </location>
</feature>
<evidence type="ECO:0000313" key="5">
    <source>
        <dbReference type="Proteomes" id="UP000246073"/>
    </source>
</evidence>
<keyword evidence="4" id="KW-0547">Nucleotide-binding</keyword>
<gene>
    <name evidence="4" type="ORF">OHAE_5322</name>
</gene>
<dbReference type="InterPro" id="IPR004176">
    <property type="entry name" value="Clp_R_N"/>
</dbReference>
<dbReference type="PROSITE" id="PS51903">
    <property type="entry name" value="CLP_R"/>
    <property type="match status" value="1"/>
</dbReference>
<comment type="similarity">
    <text evidence="1">Belongs to the ClpA/ClpB family.</text>
</comment>
<accession>A0A2P9HF49</accession>
<keyword evidence="4" id="KW-0067">ATP-binding</keyword>
<dbReference type="SUPFAM" id="SSF81923">
    <property type="entry name" value="Double Clp-N motif"/>
    <property type="match status" value="1"/>
</dbReference>
<evidence type="ECO:0000256" key="2">
    <source>
        <dbReference type="PROSITE-ProRule" id="PRU01251"/>
    </source>
</evidence>
<keyword evidence="4" id="KW-0645">Protease</keyword>
<dbReference type="Gene3D" id="1.10.1780.10">
    <property type="entry name" value="Clp, N-terminal domain"/>
    <property type="match status" value="1"/>
</dbReference>
<dbReference type="Pfam" id="PF02861">
    <property type="entry name" value="Clp_N"/>
    <property type="match status" value="1"/>
</dbReference>